<keyword evidence="1" id="KW-0812">Transmembrane</keyword>
<evidence type="ECO:0000313" key="3">
    <source>
        <dbReference type="EMBL" id="KAK2027464.1"/>
    </source>
</evidence>
<dbReference type="PANTHER" id="PTHR35395:SF1">
    <property type="entry name" value="DUF6536 DOMAIN-CONTAINING PROTEIN"/>
    <property type="match status" value="1"/>
</dbReference>
<dbReference type="PANTHER" id="PTHR35395">
    <property type="entry name" value="DUF6536 DOMAIN-CONTAINING PROTEIN"/>
    <property type="match status" value="1"/>
</dbReference>
<keyword evidence="4" id="KW-1185">Reference proteome</keyword>
<protein>
    <recommendedName>
        <fullName evidence="2">DUF6536 domain-containing protein</fullName>
    </recommendedName>
</protein>
<comment type="caution">
    <text evidence="3">The sequence shown here is derived from an EMBL/GenBank/DDBJ whole genome shotgun (WGS) entry which is preliminary data.</text>
</comment>
<feature type="domain" description="DUF6536" evidence="2">
    <location>
        <begin position="42"/>
        <end position="119"/>
    </location>
</feature>
<feature type="transmembrane region" description="Helical" evidence="1">
    <location>
        <begin position="43"/>
        <end position="62"/>
    </location>
</feature>
<evidence type="ECO:0000313" key="4">
    <source>
        <dbReference type="Proteomes" id="UP001232148"/>
    </source>
</evidence>
<keyword evidence="1" id="KW-0472">Membrane</keyword>
<dbReference type="InterPro" id="IPR046623">
    <property type="entry name" value="DUF6536"/>
</dbReference>
<sequence length="211" mass="23040">MLRDKPFRANVFADGESLAPWSPRVHENASNSRRVRWSRRNRTLVLQLGIVGAILVVNLGPLSSPPRLFESQDGVGLLYDGDCETVKRLDRGLHLLINLSTGILSASNFCMQLQAAPTRGGRLTVRTEQPGDAIDASLAGLWRLGFGALTEFTYLVIGMPRDDPAGLISNVILANTPQLILSVVYVFYTATYVEHVPCPARVQPSATCRAP</sequence>
<accession>A0AAD9M021</accession>
<dbReference type="Pfam" id="PF20163">
    <property type="entry name" value="DUF6536"/>
    <property type="match status" value="1"/>
</dbReference>
<keyword evidence="1" id="KW-1133">Transmembrane helix</keyword>
<reference evidence="3" key="1">
    <citation type="submission" date="2021-06" db="EMBL/GenBank/DDBJ databases">
        <title>Comparative genomics, transcriptomics and evolutionary studies reveal genomic signatures of adaptation to plant cell wall in hemibiotrophic fungi.</title>
        <authorList>
            <consortium name="DOE Joint Genome Institute"/>
            <person name="Baroncelli R."/>
            <person name="Diaz J.F."/>
            <person name="Benocci T."/>
            <person name="Peng M."/>
            <person name="Battaglia E."/>
            <person name="Haridas S."/>
            <person name="Andreopoulos W."/>
            <person name="Labutti K."/>
            <person name="Pangilinan J."/>
            <person name="Floch G.L."/>
            <person name="Makela M.R."/>
            <person name="Henrissat B."/>
            <person name="Grigoriev I.V."/>
            <person name="Crouch J.A."/>
            <person name="De Vries R.P."/>
            <person name="Sukno S.A."/>
            <person name="Thon M.R."/>
        </authorList>
    </citation>
    <scope>NUCLEOTIDE SEQUENCE</scope>
    <source>
        <strain evidence="3">MAFF235873</strain>
    </source>
</reference>
<name>A0AAD9M021_9PEZI</name>
<organism evidence="3 4">
    <name type="scientific">Colletotrichum zoysiae</name>
    <dbReference type="NCBI Taxonomy" id="1216348"/>
    <lineage>
        <taxon>Eukaryota</taxon>
        <taxon>Fungi</taxon>
        <taxon>Dikarya</taxon>
        <taxon>Ascomycota</taxon>
        <taxon>Pezizomycotina</taxon>
        <taxon>Sordariomycetes</taxon>
        <taxon>Hypocreomycetidae</taxon>
        <taxon>Glomerellales</taxon>
        <taxon>Glomerellaceae</taxon>
        <taxon>Colletotrichum</taxon>
        <taxon>Colletotrichum graminicola species complex</taxon>
    </lineage>
</organism>
<evidence type="ECO:0000256" key="1">
    <source>
        <dbReference type="SAM" id="Phobius"/>
    </source>
</evidence>
<dbReference type="EMBL" id="MU842894">
    <property type="protein sequence ID" value="KAK2027464.1"/>
    <property type="molecule type" value="Genomic_DNA"/>
</dbReference>
<dbReference type="AlphaFoldDB" id="A0AAD9M021"/>
<gene>
    <name evidence="3" type="ORF">LX32DRAFT_694763</name>
</gene>
<dbReference type="Proteomes" id="UP001232148">
    <property type="component" value="Unassembled WGS sequence"/>
</dbReference>
<proteinExistence type="predicted"/>
<evidence type="ECO:0000259" key="2">
    <source>
        <dbReference type="Pfam" id="PF20163"/>
    </source>
</evidence>